<organism evidence="1 2">
    <name type="scientific">Natronospira proteinivora</name>
    <dbReference type="NCBI Taxonomy" id="1807133"/>
    <lineage>
        <taxon>Bacteria</taxon>
        <taxon>Pseudomonadati</taxon>
        <taxon>Pseudomonadota</taxon>
        <taxon>Gammaproteobacteria</taxon>
        <taxon>Natronospirales</taxon>
        <taxon>Natronospiraceae</taxon>
        <taxon>Natronospira</taxon>
    </lineage>
</organism>
<dbReference type="RefSeq" id="WP_253446907.1">
    <property type="nucleotide sequence ID" value="NZ_JALJYF010000001.1"/>
</dbReference>
<protein>
    <submittedName>
        <fullName evidence="1">Uncharacterized protein</fullName>
    </submittedName>
</protein>
<reference evidence="1 2" key="1">
    <citation type="submission" date="2022-03" db="EMBL/GenBank/DDBJ databases">
        <title>Genomic Encyclopedia of Type Strains, Phase III (KMG-III): the genomes of soil and plant-associated and newly described type strains.</title>
        <authorList>
            <person name="Whitman W."/>
        </authorList>
    </citation>
    <scope>NUCLEOTIDE SEQUENCE [LARGE SCALE GENOMIC DNA]</scope>
    <source>
        <strain evidence="1 2">BSker1</strain>
    </source>
</reference>
<evidence type="ECO:0000313" key="1">
    <source>
        <dbReference type="EMBL" id="MCP1727268.1"/>
    </source>
</evidence>
<dbReference type="InterPro" id="IPR043519">
    <property type="entry name" value="NT_sf"/>
</dbReference>
<name>A0ABT1GAJ1_9GAMM</name>
<evidence type="ECO:0000313" key="2">
    <source>
        <dbReference type="Proteomes" id="UP001523550"/>
    </source>
</evidence>
<gene>
    <name evidence="1" type="ORF">J2T60_001233</name>
</gene>
<proteinExistence type="predicted"/>
<accession>A0ABT1GAJ1</accession>
<dbReference type="SUPFAM" id="SSF81301">
    <property type="entry name" value="Nucleotidyltransferase"/>
    <property type="match status" value="1"/>
</dbReference>
<keyword evidence="2" id="KW-1185">Reference proteome</keyword>
<comment type="caution">
    <text evidence="1">The sequence shown here is derived from an EMBL/GenBank/DDBJ whole genome shotgun (WGS) entry which is preliminary data.</text>
</comment>
<dbReference type="Gene3D" id="3.30.460.40">
    <property type="match status" value="1"/>
</dbReference>
<dbReference type="Proteomes" id="UP001523550">
    <property type="component" value="Unassembled WGS sequence"/>
</dbReference>
<dbReference type="EMBL" id="JALJYF010000001">
    <property type="protein sequence ID" value="MCP1727268.1"/>
    <property type="molecule type" value="Genomic_DNA"/>
</dbReference>
<sequence length="174" mass="20039">MDDLSTSKQREAGIREALVQLLSMLWDREVDYLIVGGLAAIAHGAWRPLNDIDLLVPESDLHEIAREWQAYQSKPLDRHVGGQWDVVYAQFVIEGIVIEIGSASDTYIQRADTGQWHPLEVDLAQYELREPFDLRMKVMPRRELIQYKQLLDRAVDRDDLWMLAQAEPAISRQG</sequence>